<protein>
    <submittedName>
        <fullName evidence="1">Uncharacterized protein</fullName>
    </submittedName>
</protein>
<sequence length="135" mass="15690">MAWTFKDRYQPHLTLSVDYDMPPTLKRLGSTIDEFIAYEKLEGEKAKRFLNESDNFTILIIHIALSSVYASYDENYSFDYSAYAERIRKNLIDVHPAFAAKAFADCFCKIRYEQSFLTECVEDVEGDFVFTGCED</sequence>
<organism evidence="1 2">
    <name type="scientific">Pseudomonas amygdali pv. eriobotryae</name>
    <dbReference type="NCBI Taxonomy" id="129137"/>
    <lineage>
        <taxon>Bacteria</taxon>
        <taxon>Pseudomonadati</taxon>
        <taxon>Pseudomonadota</taxon>
        <taxon>Gammaproteobacteria</taxon>
        <taxon>Pseudomonadales</taxon>
        <taxon>Pseudomonadaceae</taxon>
        <taxon>Pseudomonas</taxon>
        <taxon>Pseudomonas amygdali</taxon>
    </lineage>
</organism>
<dbReference type="AlphaFoldDB" id="A0A9P3ABW4"/>
<dbReference type="Proteomes" id="UP000630864">
    <property type="component" value="Unassembled WGS sequence"/>
</dbReference>
<reference evidence="1" key="1">
    <citation type="submission" date="2020-09" db="EMBL/GenBank/DDBJ databases">
        <title>Pseudomonas syringae pv. eriobotryae genome sequence causing loquat canker disease.</title>
        <authorList>
            <person name="Fukuda S."/>
            <person name="Tashiro H."/>
            <person name="Nagano Y."/>
        </authorList>
    </citation>
    <scope>NUCLEOTIDE SEQUENCE</scope>
    <source>
        <strain evidence="1">AM001</strain>
    </source>
</reference>
<name>A0A9P3ABW4_PSEA0</name>
<accession>A0A9P3ABW4</accession>
<gene>
    <name evidence="1" type="ORF">PSE10A_19260</name>
</gene>
<evidence type="ECO:0000313" key="2">
    <source>
        <dbReference type="Proteomes" id="UP000630864"/>
    </source>
</evidence>
<dbReference type="RefSeq" id="WP_189658731.1">
    <property type="nucleotide sequence ID" value="NZ_BMZW01000008.1"/>
</dbReference>
<proteinExistence type="predicted"/>
<evidence type="ECO:0000313" key="1">
    <source>
        <dbReference type="EMBL" id="GFZ59415.1"/>
    </source>
</evidence>
<dbReference type="EMBL" id="BMZW01000008">
    <property type="protein sequence ID" value="GFZ59415.1"/>
    <property type="molecule type" value="Genomic_DNA"/>
</dbReference>
<comment type="caution">
    <text evidence="1">The sequence shown here is derived from an EMBL/GenBank/DDBJ whole genome shotgun (WGS) entry which is preliminary data.</text>
</comment>